<proteinExistence type="predicted"/>
<dbReference type="SUPFAM" id="SSF52980">
    <property type="entry name" value="Restriction endonuclease-like"/>
    <property type="match status" value="1"/>
</dbReference>
<gene>
    <name evidence="2" type="ORF">KAK11_01915</name>
</gene>
<protein>
    <recommendedName>
        <fullName evidence="1">Type II restriction endonuclease EcoO109IR domain-containing protein</fullName>
    </recommendedName>
</protein>
<dbReference type="Pfam" id="PF14511">
    <property type="entry name" value="RE_EcoO109I"/>
    <property type="match status" value="1"/>
</dbReference>
<reference evidence="2 3" key="1">
    <citation type="submission" date="2021-04" db="EMBL/GenBank/DDBJ databases">
        <title>The genome sequence of type strain Ideonella paludis KCTC 32238.</title>
        <authorList>
            <person name="Liu Y."/>
        </authorList>
    </citation>
    <scope>NUCLEOTIDE SEQUENCE [LARGE SCALE GENOMIC DNA]</scope>
    <source>
        <strain evidence="2 3">KCTC 32238</strain>
    </source>
</reference>
<feature type="domain" description="Type II restriction endonuclease EcoO109IR" evidence="1">
    <location>
        <begin position="111"/>
        <end position="224"/>
    </location>
</feature>
<evidence type="ECO:0000313" key="2">
    <source>
        <dbReference type="EMBL" id="MBQ0934066.1"/>
    </source>
</evidence>
<sequence length="294" mass="33391">MPVRPRRFARQNLADALSPGVHSAIVRETDSLLERRLAKANEVTDIRQTNFNPFLLLITSPVYNIFSPYEVAERLQLGSSFHGDDTSFGRFAEEKILPLFGAALPAQKDRLNRALAAVWEPIDRSMEIEGHTYMMSIKAGPWTMNQSHANGMIEKFPTVHASTGARCMIGITYGRYADLNNKPALVEASLGHPDWFDYLVGKDFWEFVSGVRDVHVHIFKAIREAQAQFAERHRDETFHERLIRNRLDIAASLRRKFDLDKEDDFWETLFNNAFEGGDELPQAGAAADLDTPEQ</sequence>
<evidence type="ECO:0000313" key="3">
    <source>
        <dbReference type="Proteomes" id="UP000672097"/>
    </source>
</evidence>
<accession>A0ABS5DSF2</accession>
<dbReference type="InterPro" id="IPR012297">
    <property type="entry name" value="EcoO109IR_cat_dom_sf"/>
</dbReference>
<dbReference type="EMBL" id="JAGQDG010000001">
    <property type="protein sequence ID" value="MBQ0934066.1"/>
    <property type="molecule type" value="Genomic_DNA"/>
</dbReference>
<comment type="caution">
    <text evidence="2">The sequence shown here is derived from an EMBL/GenBank/DDBJ whole genome shotgun (WGS) entry which is preliminary data.</text>
</comment>
<keyword evidence="3" id="KW-1185">Reference proteome</keyword>
<evidence type="ECO:0000259" key="1">
    <source>
        <dbReference type="Pfam" id="PF14511"/>
    </source>
</evidence>
<dbReference type="Gene3D" id="3.40.1560.10">
    <property type="entry name" value="type ii restriction endonuclease, domain 2"/>
    <property type="match status" value="1"/>
</dbReference>
<dbReference type="RefSeq" id="WP_210805586.1">
    <property type="nucleotide sequence ID" value="NZ_JAGQDG010000001.1"/>
</dbReference>
<dbReference type="InterPro" id="IPR032793">
    <property type="entry name" value="RE_EcoO109IR"/>
</dbReference>
<name>A0ABS5DSF2_9BURK</name>
<organism evidence="2 3">
    <name type="scientific">Ideonella paludis</name>
    <dbReference type="NCBI Taxonomy" id="1233411"/>
    <lineage>
        <taxon>Bacteria</taxon>
        <taxon>Pseudomonadati</taxon>
        <taxon>Pseudomonadota</taxon>
        <taxon>Betaproteobacteria</taxon>
        <taxon>Burkholderiales</taxon>
        <taxon>Sphaerotilaceae</taxon>
        <taxon>Ideonella</taxon>
    </lineage>
</organism>
<dbReference type="InterPro" id="IPR011335">
    <property type="entry name" value="Restrct_endonuc-II-like"/>
</dbReference>
<dbReference type="Proteomes" id="UP000672097">
    <property type="component" value="Unassembled WGS sequence"/>
</dbReference>